<sequence length="133" mass="14592">MKRFFSRTGNARSDVLRANVIVLVFVLAHAIACLALHDTKIGDGIFLTCLTIGMVFALIKFYRASFDVFLGLAFLSCFAGFYIGTEGAGLLEKLVPSWGVWINVIVTMVTTGLLGLVIVLLVRRDWHVGGKQQ</sequence>
<evidence type="ECO:0000256" key="1">
    <source>
        <dbReference type="SAM" id="Phobius"/>
    </source>
</evidence>
<accession>A0A9D1E0C1</accession>
<feature type="transmembrane region" description="Helical" evidence="1">
    <location>
        <begin position="44"/>
        <end position="61"/>
    </location>
</feature>
<keyword evidence="1" id="KW-0472">Membrane</keyword>
<feature type="transmembrane region" description="Helical" evidence="1">
    <location>
        <begin position="68"/>
        <end position="85"/>
    </location>
</feature>
<organism evidence="2 3">
    <name type="scientific">Candidatus Coprenecus avistercoris</name>
    <dbReference type="NCBI Taxonomy" id="2840730"/>
    <lineage>
        <taxon>Bacteria</taxon>
        <taxon>Pseudomonadati</taxon>
        <taxon>Bacteroidota</taxon>
        <taxon>Bacteroidia</taxon>
        <taxon>Bacteroidales</taxon>
        <taxon>Rikenellaceae</taxon>
        <taxon>Rikenellaceae incertae sedis</taxon>
        <taxon>Candidatus Coprenecus</taxon>
    </lineage>
</organism>
<evidence type="ECO:0000313" key="2">
    <source>
        <dbReference type="EMBL" id="HIR62307.1"/>
    </source>
</evidence>
<feature type="transmembrane region" description="Helical" evidence="1">
    <location>
        <begin position="20"/>
        <end position="38"/>
    </location>
</feature>
<feature type="transmembrane region" description="Helical" evidence="1">
    <location>
        <begin position="100"/>
        <end position="122"/>
    </location>
</feature>
<keyword evidence="1" id="KW-1133">Transmembrane helix</keyword>
<name>A0A9D1E0C1_9BACT</name>
<protein>
    <submittedName>
        <fullName evidence="2">Uncharacterized protein</fullName>
    </submittedName>
</protein>
<dbReference type="EMBL" id="DVHI01000030">
    <property type="protein sequence ID" value="HIR62307.1"/>
    <property type="molecule type" value="Genomic_DNA"/>
</dbReference>
<proteinExistence type="predicted"/>
<gene>
    <name evidence="2" type="ORF">IAC94_02135</name>
</gene>
<keyword evidence="1" id="KW-0812">Transmembrane</keyword>
<dbReference type="Proteomes" id="UP000886744">
    <property type="component" value="Unassembled WGS sequence"/>
</dbReference>
<evidence type="ECO:0000313" key="3">
    <source>
        <dbReference type="Proteomes" id="UP000886744"/>
    </source>
</evidence>
<reference evidence="2" key="1">
    <citation type="submission" date="2020-10" db="EMBL/GenBank/DDBJ databases">
        <authorList>
            <person name="Gilroy R."/>
        </authorList>
    </citation>
    <scope>NUCLEOTIDE SEQUENCE</scope>
    <source>
        <strain evidence="2">ChiHjej13B12-12457</strain>
    </source>
</reference>
<dbReference type="AlphaFoldDB" id="A0A9D1E0C1"/>
<reference evidence="2" key="2">
    <citation type="journal article" date="2021" name="PeerJ">
        <title>Extensive microbial diversity within the chicken gut microbiome revealed by metagenomics and culture.</title>
        <authorList>
            <person name="Gilroy R."/>
            <person name="Ravi A."/>
            <person name="Getino M."/>
            <person name="Pursley I."/>
            <person name="Horton D.L."/>
            <person name="Alikhan N.F."/>
            <person name="Baker D."/>
            <person name="Gharbi K."/>
            <person name="Hall N."/>
            <person name="Watson M."/>
            <person name="Adriaenssens E.M."/>
            <person name="Foster-Nyarko E."/>
            <person name="Jarju S."/>
            <person name="Secka A."/>
            <person name="Antonio M."/>
            <person name="Oren A."/>
            <person name="Chaudhuri R.R."/>
            <person name="La Ragione R."/>
            <person name="Hildebrand F."/>
            <person name="Pallen M.J."/>
        </authorList>
    </citation>
    <scope>NUCLEOTIDE SEQUENCE</scope>
    <source>
        <strain evidence="2">ChiHjej13B12-12457</strain>
    </source>
</reference>
<comment type="caution">
    <text evidence="2">The sequence shown here is derived from an EMBL/GenBank/DDBJ whole genome shotgun (WGS) entry which is preliminary data.</text>
</comment>